<keyword evidence="2 5" id="KW-0418">Kinase</keyword>
<evidence type="ECO:0000256" key="4">
    <source>
        <dbReference type="SAM" id="Phobius"/>
    </source>
</evidence>
<dbReference type="Proteomes" id="UP000078428">
    <property type="component" value="Unassembled WGS sequence"/>
</dbReference>
<proteinExistence type="inferred from homology"/>
<name>A0A178MME2_9PROT</name>
<dbReference type="GO" id="GO:0004340">
    <property type="term" value="F:glucokinase activity"/>
    <property type="evidence" value="ECO:0007669"/>
    <property type="project" value="InterPro"/>
</dbReference>
<dbReference type="GO" id="GO:0005829">
    <property type="term" value="C:cytosol"/>
    <property type="evidence" value="ECO:0007669"/>
    <property type="project" value="TreeGrafter"/>
</dbReference>
<dbReference type="EMBL" id="LWQT01000056">
    <property type="protein sequence ID" value="OAN49922.1"/>
    <property type="molecule type" value="Genomic_DNA"/>
</dbReference>
<dbReference type="GO" id="GO:0005536">
    <property type="term" value="F:D-glucose binding"/>
    <property type="evidence" value="ECO:0007669"/>
    <property type="project" value="InterPro"/>
</dbReference>
<accession>A0A178MME2</accession>
<dbReference type="OrthoDB" id="9800595at2"/>
<comment type="caution">
    <text evidence="5">The sequence shown here is derived from an EMBL/GenBank/DDBJ whole genome shotgun (WGS) entry which is preliminary data.</text>
</comment>
<reference evidence="5 6" key="1">
    <citation type="submission" date="2016-04" db="EMBL/GenBank/DDBJ databases">
        <title>Draft genome sequence of freshwater magnetotactic bacteria Magnetospirillum marisnigri SP-1 and Magnetospirillum moscoviense BB-1.</title>
        <authorList>
            <person name="Koziaeva V."/>
            <person name="Dziuba M.V."/>
            <person name="Ivanov T.M."/>
            <person name="Kuznetsov B."/>
            <person name="Grouzdev D.S."/>
        </authorList>
    </citation>
    <scope>NUCLEOTIDE SEQUENCE [LARGE SCALE GENOMIC DNA]</scope>
    <source>
        <strain evidence="5 6">SP-1</strain>
    </source>
</reference>
<keyword evidence="4" id="KW-1133">Transmembrane helix</keyword>
<evidence type="ECO:0000313" key="6">
    <source>
        <dbReference type="Proteomes" id="UP000078428"/>
    </source>
</evidence>
<protein>
    <submittedName>
        <fullName evidence="5">Glucokinase</fullName>
    </submittedName>
</protein>
<feature type="transmembrane region" description="Helical" evidence="4">
    <location>
        <begin position="235"/>
        <end position="263"/>
    </location>
</feature>
<dbReference type="InterPro" id="IPR003836">
    <property type="entry name" value="Glucokinase"/>
</dbReference>
<dbReference type="PANTHER" id="PTHR47690:SF1">
    <property type="entry name" value="GLUCOKINASE"/>
    <property type="match status" value="1"/>
</dbReference>
<dbReference type="PANTHER" id="PTHR47690">
    <property type="entry name" value="GLUCOKINASE"/>
    <property type="match status" value="1"/>
</dbReference>
<dbReference type="CDD" id="cd24008">
    <property type="entry name" value="ASKHA_NBD_GLK"/>
    <property type="match status" value="1"/>
</dbReference>
<dbReference type="RefSeq" id="WP_068492925.1">
    <property type="nucleotide sequence ID" value="NZ_LWQT01000056.1"/>
</dbReference>
<dbReference type="Pfam" id="PF02685">
    <property type="entry name" value="Glucokinase"/>
    <property type="match status" value="1"/>
</dbReference>
<dbReference type="GO" id="GO:0005524">
    <property type="term" value="F:ATP binding"/>
    <property type="evidence" value="ECO:0007669"/>
    <property type="project" value="InterPro"/>
</dbReference>
<evidence type="ECO:0000256" key="3">
    <source>
        <dbReference type="RuleBase" id="RU004046"/>
    </source>
</evidence>
<comment type="similarity">
    <text evidence="3">Belongs to the bacterial glucokinase family.</text>
</comment>
<dbReference type="NCBIfam" id="TIGR00749">
    <property type="entry name" value="glk"/>
    <property type="match status" value="1"/>
</dbReference>
<dbReference type="STRING" id="1285242.A6A04_18400"/>
<gene>
    <name evidence="5" type="ORF">A6A04_18400</name>
</gene>
<dbReference type="Gene3D" id="3.30.420.40">
    <property type="match status" value="1"/>
</dbReference>
<sequence length="322" mass="33485">MTSPSGLLADIGGTHIRFALVTGEIIEPLATLRCADFAGPVPAARAALGDLRPEWGAFAVAAVPEGDIMDVVNSGWRFSVEETRRALGLVRLEVVNDFTAVALSLPLLVAEQRLPMGGGTAVPQAPMAVLGPGTGLGVSSLVPVTGGGWVPLATEGGMVTLAAADEAEALILARLRREHGHVPAELLLSGSGLVVLYRVLAEMAGTAPDPLAPDQVAARAMAGQCRFCVKALDHFFALLGTVAAGLALSVGARGGVFLAGGILPRMAETLGRSRFRARFEDQGRFAPYLAAIPVWLITDPCPAFTGLRFLARAWAPANRDRA</sequence>
<keyword evidence="1" id="KW-0808">Transferase</keyword>
<dbReference type="InterPro" id="IPR050201">
    <property type="entry name" value="Bacterial_glucokinase"/>
</dbReference>
<dbReference type="InterPro" id="IPR043129">
    <property type="entry name" value="ATPase_NBD"/>
</dbReference>
<evidence type="ECO:0000256" key="2">
    <source>
        <dbReference type="ARBA" id="ARBA00022777"/>
    </source>
</evidence>
<keyword evidence="4" id="KW-0472">Membrane</keyword>
<organism evidence="5 6">
    <name type="scientific">Paramagnetospirillum marisnigri</name>
    <dbReference type="NCBI Taxonomy" id="1285242"/>
    <lineage>
        <taxon>Bacteria</taxon>
        <taxon>Pseudomonadati</taxon>
        <taxon>Pseudomonadota</taxon>
        <taxon>Alphaproteobacteria</taxon>
        <taxon>Rhodospirillales</taxon>
        <taxon>Magnetospirillaceae</taxon>
        <taxon>Paramagnetospirillum</taxon>
    </lineage>
</organism>
<dbReference type="SUPFAM" id="SSF53067">
    <property type="entry name" value="Actin-like ATPase domain"/>
    <property type="match status" value="1"/>
</dbReference>
<evidence type="ECO:0000256" key="1">
    <source>
        <dbReference type="ARBA" id="ARBA00022679"/>
    </source>
</evidence>
<dbReference type="Gene3D" id="3.40.367.20">
    <property type="match status" value="1"/>
</dbReference>
<keyword evidence="4" id="KW-0812">Transmembrane</keyword>
<keyword evidence="6" id="KW-1185">Reference proteome</keyword>
<dbReference type="GO" id="GO:0006096">
    <property type="term" value="P:glycolytic process"/>
    <property type="evidence" value="ECO:0007669"/>
    <property type="project" value="InterPro"/>
</dbReference>
<dbReference type="AlphaFoldDB" id="A0A178MME2"/>
<evidence type="ECO:0000313" key="5">
    <source>
        <dbReference type="EMBL" id="OAN49922.1"/>
    </source>
</evidence>